<dbReference type="Pfam" id="PF13413">
    <property type="entry name" value="HTH_25"/>
    <property type="match status" value="1"/>
</dbReference>
<dbReference type="OrthoDB" id="8561330at2"/>
<organism evidence="2 3">
    <name type="scientific">Silvanigrella paludirubra</name>
    <dbReference type="NCBI Taxonomy" id="2499159"/>
    <lineage>
        <taxon>Bacteria</taxon>
        <taxon>Pseudomonadati</taxon>
        <taxon>Bdellovibrionota</taxon>
        <taxon>Oligoflexia</taxon>
        <taxon>Silvanigrellales</taxon>
        <taxon>Silvanigrellaceae</taxon>
        <taxon>Silvanigrella</taxon>
    </lineage>
</organism>
<dbReference type="AlphaFoldDB" id="A0A6N6VSY5"/>
<keyword evidence="1" id="KW-1133">Transmembrane helix</keyword>
<dbReference type="InterPro" id="IPR001387">
    <property type="entry name" value="Cro/C1-type_HTH"/>
</dbReference>
<dbReference type="InterPro" id="IPR050400">
    <property type="entry name" value="Bact_Cytoskel_RodZ"/>
</dbReference>
<dbReference type="CDD" id="cd00093">
    <property type="entry name" value="HTH_XRE"/>
    <property type="match status" value="1"/>
</dbReference>
<dbReference type="Proteomes" id="UP000437748">
    <property type="component" value="Unassembled WGS sequence"/>
</dbReference>
<evidence type="ECO:0000313" key="2">
    <source>
        <dbReference type="EMBL" id="KAB8039237.1"/>
    </source>
</evidence>
<gene>
    <name evidence="2" type="ORF">GCL60_09065</name>
</gene>
<sequence length="470" mass="52087">MNQAAYQNDKNALGVTYETAALIGSRLRAAREHKRFSPSQVSARVKIRERYIEAIEIGDWDVLPPGLNGRGLIRLYARELAVAIPEFEAFHHLQTVMLEKQSESLMAASNKKSKYHPAAEESAEVIRSISRSEFQKGINLETSEYGSSSMHPDEPVPHIPSSKVYSRPVFSQRTAASTGSASIVTPNIYDVLGLQVDELKVQEIAEPEYPVAKEQKNIRQNLPTAEPVKKSIVETHPVVEKEKIKVEEKVFQESHVKKDLPFVTSKEVKEESIIKKRLFDLNPLQIVVLLSFLMIFVFVSLFLFSRNSSQTKVTNLSAKQLENEIGESEALPNSIVNSNIPAVSEAQKATVYPPQTKTVAAETKEATLTPQATTSTIPVSQKTQAIIEVERIAKLNIISKVNITIEADGKQIFSGVHSSGVLDIPFKNKAEINMSDASKVSLIYEGVNHGPLGYAGRKRKIVLNAKAYVE</sequence>
<feature type="transmembrane region" description="Helical" evidence="1">
    <location>
        <begin position="284"/>
        <end position="304"/>
    </location>
</feature>
<comment type="caution">
    <text evidence="2">The sequence shown here is derived from an EMBL/GenBank/DDBJ whole genome shotgun (WGS) entry which is preliminary data.</text>
</comment>
<evidence type="ECO:0000256" key="1">
    <source>
        <dbReference type="SAM" id="Phobius"/>
    </source>
</evidence>
<accession>A0A6N6VSY5</accession>
<dbReference type="GO" id="GO:0003677">
    <property type="term" value="F:DNA binding"/>
    <property type="evidence" value="ECO:0007669"/>
    <property type="project" value="InterPro"/>
</dbReference>
<dbReference type="Gene3D" id="1.10.260.40">
    <property type="entry name" value="lambda repressor-like DNA-binding domains"/>
    <property type="match status" value="1"/>
</dbReference>
<dbReference type="PANTHER" id="PTHR34475">
    <property type="match status" value="1"/>
</dbReference>
<proteinExistence type="predicted"/>
<keyword evidence="3" id="KW-1185">Reference proteome</keyword>
<name>A0A6N6VSY5_9BACT</name>
<evidence type="ECO:0000313" key="3">
    <source>
        <dbReference type="Proteomes" id="UP000437748"/>
    </source>
</evidence>
<keyword evidence="1" id="KW-0472">Membrane</keyword>
<evidence type="ECO:0008006" key="4">
    <source>
        <dbReference type="Google" id="ProtNLM"/>
    </source>
</evidence>
<reference evidence="2 3" key="1">
    <citation type="submission" date="2019-10" db="EMBL/GenBank/DDBJ databases">
        <title>New species of Slilvanegrellaceae.</title>
        <authorList>
            <person name="Pitt A."/>
            <person name="Hahn M.W."/>
        </authorList>
    </citation>
    <scope>NUCLEOTIDE SEQUENCE [LARGE SCALE GENOMIC DNA]</scope>
    <source>
        <strain evidence="2 3">SP-Ram-0.45-NSY-1</strain>
    </source>
</reference>
<protein>
    <recommendedName>
        <fullName evidence="4">DUF4115 domain-containing protein</fullName>
    </recommendedName>
</protein>
<dbReference type="InterPro" id="IPR010982">
    <property type="entry name" value="Lambda_DNA-bd_dom_sf"/>
</dbReference>
<dbReference type="PANTHER" id="PTHR34475:SF1">
    <property type="entry name" value="CYTOSKELETON PROTEIN RODZ"/>
    <property type="match status" value="1"/>
</dbReference>
<keyword evidence="1" id="KW-0812">Transmembrane</keyword>
<dbReference type="EMBL" id="WFLM01000003">
    <property type="protein sequence ID" value="KAB8039237.1"/>
    <property type="molecule type" value="Genomic_DNA"/>
</dbReference>